<dbReference type="InterPro" id="IPR000868">
    <property type="entry name" value="Isochorismatase-like_dom"/>
</dbReference>
<comment type="caution">
    <text evidence="3">The sequence shown here is derived from an EMBL/GenBank/DDBJ whole genome shotgun (WGS) entry which is preliminary data.</text>
</comment>
<keyword evidence="4" id="KW-1185">Reference proteome</keyword>
<dbReference type="PANTHER" id="PTHR43540:SF1">
    <property type="entry name" value="ISOCHORISMATASE HYDROLASE"/>
    <property type="match status" value="1"/>
</dbReference>
<protein>
    <submittedName>
        <fullName evidence="3">Cysteine hydrolase</fullName>
    </submittedName>
</protein>
<name>A0ABT1U1Y6_9GAMM</name>
<proteinExistence type="predicted"/>
<dbReference type="PANTHER" id="PTHR43540">
    <property type="entry name" value="PEROXYUREIDOACRYLATE/UREIDOACRYLATE AMIDOHYDROLASE-RELATED"/>
    <property type="match status" value="1"/>
</dbReference>
<keyword evidence="1 3" id="KW-0378">Hydrolase</keyword>
<dbReference type="InterPro" id="IPR036380">
    <property type="entry name" value="Isochorismatase-like_sf"/>
</dbReference>
<reference evidence="3 4" key="1">
    <citation type="submission" date="2022-07" db="EMBL/GenBank/DDBJ databases">
        <title>Methylomonas rivi sp. nov., Methylomonas rosea sp. nov., Methylomonas aureus sp. nov. and Methylomonas subterranea sp. nov., four novel methanotrophs isolated from a freshwater creek and the deep terrestrial subsurface.</title>
        <authorList>
            <person name="Abin C."/>
            <person name="Sankaranarayanan K."/>
            <person name="Garner C."/>
            <person name="Sindelar R."/>
            <person name="Kotary K."/>
            <person name="Garner R."/>
            <person name="Barclay S."/>
            <person name="Lawson P."/>
            <person name="Krumholz L."/>
        </authorList>
    </citation>
    <scope>NUCLEOTIDE SEQUENCE [LARGE SCALE GENOMIC DNA]</scope>
    <source>
        <strain evidence="3 4">WSC-6</strain>
    </source>
</reference>
<sequence>MLVDVQRGFDNPQWGIRNNHDAERNIARLLTRWRTLQSPIIHIQHRSTTANSPLAPDQLGCDFKPEATPIAGEPIFGKQVNSAFIGTGLDQFLQEQGIHKLVIAGFTTDHCVSTTTRMAGNLGYETVLVSDATATFNRRGLDGVNISANDIHNAHLASLDGEFCMVKTTDEVLIDLFKPR</sequence>
<dbReference type="EMBL" id="JANIBK010000017">
    <property type="protein sequence ID" value="MCQ8127829.1"/>
    <property type="molecule type" value="Genomic_DNA"/>
</dbReference>
<dbReference type="RefSeq" id="WP_256614185.1">
    <property type="nucleotide sequence ID" value="NZ_JANIBK010000017.1"/>
</dbReference>
<dbReference type="InterPro" id="IPR050272">
    <property type="entry name" value="Isochorismatase-like_hydrls"/>
</dbReference>
<accession>A0ABT1U1Y6</accession>
<dbReference type="Pfam" id="PF00857">
    <property type="entry name" value="Isochorismatase"/>
    <property type="match status" value="1"/>
</dbReference>
<dbReference type="Gene3D" id="3.40.50.850">
    <property type="entry name" value="Isochorismatase-like"/>
    <property type="match status" value="1"/>
</dbReference>
<evidence type="ECO:0000313" key="3">
    <source>
        <dbReference type="EMBL" id="MCQ8127829.1"/>
    </source>
</evidence>
<dbReference type="Proteomes" id="UP001524586">
    <property type="component" value="Unassembled WGS sequence"/>
</dbReference>
<dbReference type="CDD" id="cd01014">
    <property type="entry name" value="nicotinamidase_related"/>
    <property type="match status" value="1"/>
</dbReference>
<organism evidence="3 4">
    <name type="scientific">Methylomonas rivi</name>
    <dbReference type="NCBI Taxonomy" id="2952226"/>
    <lineage>
        <taxon>Bacteria</taxon>
        <taxon>Pseudomonadati</taxon>
        <taxon>Pseudomonadota</taxon>
        <taxon>Gammaproteobacteria</taxon>
        <taxon>Methylococcales</taxon>
        <taxon>Methylococcaceae</taxon>
        <taxon>Methylomonas</taxon>
    </lineage>
</organism>
<gene>
    <name evidence="3" type="ORF">NP596_05085</name>
</gene>
<dbReference type="GO" id="GO:0016787">
    <property type="term" value="F:hydrolase activity"/>
    <property type="evidence" value="ECO:0007669"/>
    <property type="project" value="UniProtKB-KW"/>
</dbReference>
<evidence type="ECO:0000256" key="1">
    <source>
        <dbReference type="ARBA" id="ARBA00022801"/>
    </source>
</evidence>
<feature type="domain" description="Isochorismatase-like" evidence="2">
    <location>
        <begin position="2"/>
        <end position="148"/>
    </location>
</feature>
<dbReference type="SUPFAM" id="SSF52499">
    <property type="entry name" value="Isochorismatase-like hydrolases"/>
    <property type="match status" value="1"/>
</dbReference>
<evidence type="ECO:0000313" key="4">
    <source>
        <dbReference type="Proteomes" id="UP001524586"/>
    </source>
</evidence>
<evidence type="ECO:0000259" key="2">
    <source>
        <dbReference type="Pfam" id="PF00857"/>
    </source>
</evidence>